<evidence type="ECO:0000313" key="5">
    <source>
        <dbReference type="Proteomes" id="UP001157161"/>
    </source>
</evidence>
<dbReference type="CDD" id="cd04301">
    <property type="entry name" value="NAT_SF"/>
    <property type="match status" value="1"/>
</dbReference>
<dbReference type="PROSITE" id="PS51186">
    <property type="entry name" value="GNAT"/>
    <property type="match status" value="1"/>
</dbReference>
<evidence type="ECO:0000313" key="4">
    <source>
        <dbReference type="EMBL" id="GMA31530.1"/>
    </source>
</evidence>
<evidence type="ECO:0000256" key="1">
    <source>
        <dbReference type="ARBA" id="ARBA00022679"/>
    </source>
</evidence>
<dbReference type="GO" id="GO:0016747">
    <property type="term" value="F:acyltransferase activity, transferring groups other than amino-acyl groups"/>
    <property type="evidence" value="ECO:0007669"/>
    <property type="project" value="InterPro"/>
</dbReference>
<keyword evidence="2" id="KW-0012">Acyltransferase</keyword>
<dbReference type="AlphaFoldDB" id="A0AA37XEJ6"/>
<dbReference type="Pfam" id="PF00583">
    <property type="entry name" value="Acetyltransf_1"/>
    <property type="match status" value="1"/>
</dbReference>
<dbReference type="PANTHER" id="PTHR43877">
    <property type="entry name" value="AMINOALKYLPHOSPHONATE N-ACETYLTRANSFERASE-RELATED-RELATED"/>
    <property type="match status" value="1"/>
</dbReference>
<dbReference type="InterPro" id="IPR050832">
    <property type="entry name" value="Bact_Acetyltransf"/>
</dbReference>
<evidence type="ECO:0000259" key="3">
    <source>
        <dbReference type="PROSITE" id="PS51186"/>
    </source>
</evidence>
<dbReference type="Gene3D" id="3.40.630.30">
    <property type="match status" value="1"/>
</dbReference>
<proteinExistence type="predicted"/>
<reference evidence="4" key="1">
    <citation type="journal article" date="2014" name="Int. J. Syst. Evol. Microbiol.">
        <title>Complete genome sequence of Corynebacterium casei LMG S-19264T (=DSM 44701T), isolated from a smear-ripened cheese.</title>
        <authorList>
            <consortium name="US DOE Joint Genome Institute (JGI-PGF)"/>
            <person name="Walter F."/>
            <person name="Albersmeier A."/>
            <person name="Kalinowski J."/>
            <person name="Ruckert C."/>
        </authorList>
    </citation>
    <scope>NUCLEOTIDE SEQUENCE</scope>
    <source>
        <strain evidence="4">NBRC 112290</strain>
    </source>
</reference>
<comment type="caution">
    <text evidence="4">The sequence shown here is derived from an EMBL/GenBank/DDBJ whole genome shotgun (WGS) entry which is preliminary data.</text>
</comment>
<dbReference type="Proteomes" id="UP001157161">
    <property type="component" value="Unassembled WGS sequence"/>
</dbReference>
<feature type="domain" description="N-acetyltransferase" evidence="3">
    <location>
        <begin position="11"/>
        <end position="174"/>
    </location>
</feature>
<gene>
    <name evidence="4" type="ORF">GCM10025875_15220</name>
</gene>
<evidence type="ECO:0000256" key="2">
    <source>
        <dbReference type="ARBA" id="ARBA00023315"/>
    </source>
</evidence>
<keyword evidence="5" id="KW-1185">Reference proteome</keyword>
<dbReference type="SUPFAM" id="SSF55729">
    <property type="entry name" value="Acyl-CoA N-acyltransferases (Nat)"/>
    <property type="match status" value="1"/>
</dbReference>
<dbReference type="InterPro" id="IPR000182">
    <property type="entry name" value="GNAT_dom"/>
</dbReference>
<accession>A0AA37XEJ6</accession>
<protein>
    <recommendedName>
        <fullName evidence="3">N-acetyltransferase domain-containing protein</fullName>
    </recommendedName>
</protein>
<name>A0AA37XEJ6_9MICO</name>
<sequence length="190" mass="20279">MTAPHGSTGRVALRPRRPRDVPELARMVLTQQPLTRYPVRSPLPFPIEEFLHADDAAAAWVAEADGRVVGHVCWTTPAGRRAADDGAPAACAAAHGCEPVDLAWVSTLVVDPVFGGRGVGRRLLTTATADVRAVGRHPCLEVVDLNPVARRLYDSAGWVEVLRTRPDWLAAAVDDPEAGESIMVLPAAST</sequence>
<dbReference type="InterPro" id="IPR016181">
    <property type="entry name" value="Acyl_CoA_acyltransferase"/>
</dbReference>
<dbReference type="RefSeq" id="WP_284250334.1">
    <property type="nucleotide sequence ID" value="NZ_BSUM01000001.1"/>
</dbReference>
<reference evidence="4" key="2">
    <citation type="submission" date="2023-02" db="EMBL/GenBank/DDBJ databases">
        <authorList>
            <person name="Sun Q."/>
            <person name="Mori K."/>
        </authorList>
    </citation>
    <scope>NUCLEOTIDE SEQUENCE</scope>
    <source>
        <strain evidence="4">NBRC 112290</strain>
    </source>
</reference>
<organism evidence="4 5">
    <name type="scientific">Litorihabitans aurantiacus</name>
    <dbReference type="NCBI Taxonomy" id="1930061"/>
    <lineage>
        <taxon>Bacteria</taxon>
        <taxon>Bacillati</taxon>
        <taxon>Actinomycetota</taxon>
        <taxon>Actinomycetes</taxon>
        <taxon>Micrococcales</taxon>
        <taxon>Beutenbergiaceae</taxon>
        <taxon>Litorihabitans</taxon>
    </lineage>
</organism>
<dbReference type="EMBL" id="BSUM01000001">
    <property type="protein sequence ID" value="GMA31530.1"/>
    <property type="molecule type" value="Genomic_DNA"/>
</dbReference>
<keyword evidence="1" id="KW-0808">Transferase</keyword>